<feature type="region of interest" description="Disordered" evidence="10">
    <location>
        <begin position="1"/>
        <end position="24"/>
    </location>
</feature>
<comment type="subcellular location">
    <subcellularLocation>
        <location evidence="1">Nucleus</location>
    </subcellularLocation>
</comment>
<dbReference type="Gene3D" id="2.40.50.430">
    <property type="match status" value="1"/>
</dbReference>
<reference evidence="13" key="2">
    <citation type="journal article" date="2022" name="Proc. Natl. Acad. Sci. U.S.A.">
        <title>Diploid-dominant life cycles characterize the early evolution of Fungi.</title>
        <authorList>
            <person name="Amses K.R."/>
            <person name="Simmons D.R."/>
            <person name="Longcore J.E."/>
            <person name="Mondo S.J."/>
            <person name="Seto K."/>
            <person name="Jeronimo G.H."/>
            <person name="Bonds A.E."/>
            <person name="Quandt C.A."/>
            <person name="Davis W.J."/>
            <person name="Chang Y."/>
            <person name="Federici B.A."/>
            <person name="Kuo A."/>
            <person name="LaButti K."/>
            <person name="Pangilinan J."/>
            <person name="Andreopoulos W."/>
            <person name="Tritt A."/>
            <person name="Riley R."/>
            <person name="Hundley H."/>
            <person name="Johnson J."/>
            <person name="Lipzen A."/>
            <person name="Barry K."/>
            <person name="Lang B.F."/>
            <person name="Cuomo C.A."/>
            <person name="Buchler N.E."/>
            <person name="Grigoriev I.V."/>
            <person name="Spatafora J.W."/>
            <person name="Stajich J.E."/>
            <person name="James T.Y."/>
        </authorList>
    </citation>
    <scope>NUCLEOTIDE SEQUENCE</scope>
    <source>
        <strain evidence="13">AG</strain>
    </source>
</reference>
<dbReference type="GO" id="GO:0006273">
    <property type="term" value="P:lagging strand elongation"/>
    <property type="evidence" value="ECO:0007669"/>
    <property type="project" value="UniProtKB-ARBA"/>
</dbReference>
<evidence type="ECO:0000259" key="12">
    <source>
        <dbReference type="Pfam" id="PF18018"/>
    </source>
</evidence>
<evidence type="ECO:0000256" key="9">
    <source>
        <dbReference type="ARBA" id="ARBA00049244"/>
    </source>
</evidence>
<dbReference type="PANTHER" id="PTHR10416">
    <property type="entry name" value="DNA POLYMERASE DELTA SUBUNIT 2"/>
    <property type="match status" value="1"/>
</dbReference>
<dbReference type="RefSeq" id="XP_051447099.1">
    <property type="nucleotide sequence ID" value="XM_051587019.1"/>
</dbReference>
<dbReference type="FunFam" id="2.40.50.430:FF:000002">
    <property type="entry name" value="DNA polymerase delta subunit"/>
    <property type="match status" value="1"/>
</dbReference>
<feature type="domain" description="DNA polymerase delta subunit OB-fold" evidence="12">
    <location>
        <begin position="58"/>
        <end position="190"/>
    </location>
</feature>
<dbReference type="GeneID" id="75912366"/>
<dbReference type="GO" id="GO:1902969">
    <property type="term" value="P:mitotic DNA replication"/>
    <property type="evidence" value="ECO:0007669"/>
    <property type="project" value="UniProtKB-ARBA"/>
</dbReference>
<reference evidence="13" key="1">
    <citation type="submission" date="2021-06" db="EMBL/GenBank/DDBJ databases">
        <authorList>
            <consortium name="DOE Joint Genome Institute"/>
            <person name="Mondo S.J."/>
            <person name="Amses K.R."/>
            <person name="Simmons D.R."/>
            <person name="Longcore J.E."/>
            <person name="Seto K."/>
            <person name="Alves G.H."/>
            <person name="Bonds A.E."/>
            <person name="Quandt C.A."/>
            <person name="Davis W.J."/>
            <person name="Chang Y."/>
            <person name="Letcher P.M."/>
            <person name="Powell M.J."/>
            <person name="Kuo A."/>
            <person name="Labutti K."/>
            <person name="Pangilinan J."/>
            <person name="Andreopoulos W."/>
            <person name="Tritt A."/>
            <person name="Riley R."/>
            <person name="Hundley H."/>
            <person name="Johnson J."/>
            <person name="Lipzen A."/>
            <person name="Barry K."/>
            <person name="Berbee M.L."/>
            <person name="Buchler N.E."/>
            <person name="Grigoriev I.V."/>
            <person name="Spatafora J.W."/>
            <person name="Stajich J.E."/>
            <person name="James T.Y."/>
        </authorList>
    </citation>
    <scope>NUCLEOTIDE SEQUENCE</scope>
    <source>
        <strain evidence="13">AG</strain>
    </source>
</reference>
<dbReference type="Proteomes" id="UP001206595">
    <property type="component" value="Unassembled WGS sequence"/>
</dbReference>
<dbReference type="Gene3D" id="3.60.21.50">
    <property type="match status" value="1"/>
</dbReference>
<dbReference type="AlphaFoldDB" id="A0AAD5EFJ4"/>
<evidence type="ECO:0000313" key="13">
    <source>
        <dbReference type="EMBL" id="KAI8582095.1"/>
    </source>
</evidence>
<evidence type="ECO:0000256" key="8">
    <source>
        <dbReference type="ARBA" id="ARBA00023242"/>
    </source>
</evidence>
<comment type="catalytic activity">
    <reaction evidence="9">
        <text>DNA(n) + a 2'-deoxyribonucleoside 5'-triphosphate = DNA(n+1) + diphosphate</text>
        <dbReference type="Rhea" id="RHEA:22508"/>
        <dbReference type="Rhea" id="RHEA-COMP:17339"/>
        <dbReference type="Rhea" id="RHEA-COMP:17340"/>
        <dbReference type="ChEBI" id="CHEBI:33019"/>
        <dbReference type="ChEBI" id="CHEBI:61560"/>
        <dbReference type="ChEBI" id="CHEBI:173112"/>
        <dbReference type="EC" id="2.7.7.7"/>
    </reaction>
</comment>
<dbReference type="GO" id="GO:0003677">
    <property type="term" value="F:DNA binding"/>
    <property type="evidence" value="ECO:0007669"/>
    <property type="project" value="InterPro"/>
</dbReference>
<keyword evidence="4" id="KW-0808">Transferase</keyword>
<dbReference type="EC" id="2.7.7.7" evidence="3"/>
<dbReference type="InterPro" id="IPR007185">
    <property type="entry name" value="DNA_pol_a/d/e_bsu"/>
</dbReference>
<comment type="caution">
    <text evidence="13">The sequence shown here is derived from an EMBL/GenBank/DDBJ whole genome shotgun (WGS) entry which is preliminary data.</text>
</comment>
<evidence type="ECO:0000256" key="7">
    <source>
        <dbReference type="ARBA" id="ARBA00022932"/>
    </source>
</evidence>
<keyword evidence="7" id="KW-0239">DNA-directed DNA polymerase</keyword>
<keyword evidence="5" id="KW-0548">Nucleotidyltransferase</keyword>
<evidence type="ECO:0000256" key="3">
    <source>
        <dbReference type="ARBA" id="ARBA00012417"/>
    </source>
</evidence>
<dbReference type="Pfam" id="PF04042">
    <property type="entry name" value="DNA_pol_E_B"/>
    <property type="match status" value="1"/>
</dbReference>
<dbReference type="InterPro" id="IPR040663">
    <property type="entry name" value="DNA_pol_D_N"/>
</dbReference>
<evidence type="ECO:0000259" key="11">
    <source>
        <dbReference type="Pfam" id="PF04042"/>
    </source>
</evidence>
<accession>A0AAD5EFJ4</accession>
<keyword evidence="8" id="KW-0539">Nucleus</keyword>
<comment type="similarity">
    <text evidence="2">Belongs to the DNA polymerase delta/II small subunit family.</text>
</comment>
<dbReference type="GO" id="GO:0043625">
    <property type="term" value="C:delta DNA polymerase complex"/>
    <property type="evidence" value="ECO:0007669"/>
    <property type="project" value="TreeGrafter"/>
</dbReference>
<evidence type="ECO:0000313" key="14">
    <source>
        <dbReference type="Proteomes" id="UP001206595"/>
    </source>
</evidence>
<evidence type="ECO:0000256" key="5">
    <source>
        <dbReference type="ARBA" id="ARBA00022695"/>
    </source>
</evidence>
<evidence type="ECO:0000256" key="1">
    <source>
        <dbReference type="ARBA" id="ARBA00004123"/>
    </source>
</evidence>
<evidence type="ECO:0000256" key="6">
    <source>
        <dbReference type="ARBA" id="ARBA00022705"/>
    </source>
</evidence>
<dbReference type="InterPro" id="IPR041863">
    <property type="entry name" value="PolD2_C"/>
</dbReference>
<dbReference type="GO" id="GO:0003887">
    <property type="term" value="F:DNA-directed DNA polymerase activity"/>
    <property type="evidence" value="ECO:0007669"/>
    <property type="project" value="UniProtKB-KW"/>
</dbReference>
<protein>
    <recommendedName>
        <fullName evidence="3">DNA-directed DNA polymerase</fullName>
        <ecNumber evidence="3">2.7.7.7</ecNumber>
    </recommendedName>
</protein>
<feature type="domain" description="DNA polymerase alpha/delta/epsilon subunit B" evidence="11">
    <location>
        <begin position="214"/>
        <end position="428"/>
    </location>
</feature>
<dbReference type="Pfam" id="PF18018">
    <property type="entry name" value="DNA_pol_D_N"/>
    <property type="match status" value="1"/>
</dbReference>
<feature type="compositionally biased region" description="Basic and acidic residues" evidence="10">
    <location>
        <begin position="1"/>
        <end position="14"/>
    </location>
</feature>
<evidence type="ECO:0000256" key="2">
    <source>
        <dbReference type="ARBA" id="ARBA00006035"/>
    </source>
</evidence>
<dbReference type="PANTHER" id="PTHR10416:SF0">
    <property type="entry name" value="DNA POLYMERASE DELTA SUBUNIT 2"/>
    <property type="match status" value="1"/>
</dbReference>
<evidence type="ECO:0000256" key="4">
    <source>
        <dbReference type="ARBA" id="ARBA00022679"/>
    </source>
</evidence>
<gene>
    <name evidence="13" type="ORF">K450DRAFT_229002</name>
</gene>
<proteinExistence type="inferred from homology"/>
<dbReference type="CDD" id="cd07387">
    <property type="entry name" value="MPP_PolD2_C"/>
    <property type="match status" value="1"/>
</dbReference>
<sequence>MHAMDDGHSQDGKEPLLSTPSDQDFTVPDEILRKTAEYTEVSDAENPYILNEQTFRQQYANIYFIRLTKLRAATLEAARERWSGLPEKTEYVSKVLDVEAGKLCYIIGTVYMDMPLKPNILEDITKENYIVSQPPPPKYVSADATVAMEDESGRVVLSGTRLQSENLVTGTIIAALGKENAYGEFEVVDICTPGLPDPNPTPRMEIDTPDNKYVALLSGLNFGAGGDSSMRLEMLLEYLTGELGDSQDSQASQSIVKVVLAGNSVTERKVIVDDKKPKKYGYDSTIYDASPVMALDKFLQQLCSSVNVDIMPGKNDPSNAHLPQQPLHHSLFTTSHKLSSLKPVTNPHWCEIDGVSFLGTSGQTIDDLDRYTEGCERIQLAEFTMSWRHIAPSAPDTLWCYPFQDRDPFIVEQCPDVYFIGNQPNFDTSELVGSKGQRVRVITVPSFSETGCLVLVNLSSLQCKLVSICPPDNSS</sequence>
<organism evidence="13 14">
    <name type="scientific">Umbelopsis ramanniana AG</name>
    <dbReference type="NCBI Taxonomy" id="1314678"/>
    <lineage>
        <taxon>Eukaryota</taxon>
        <taxon>Fungi</taxon>
        <taxon>Fungi incertae sedis</taxon>
        <taxon>Mucoromycota</taxon>
        <taxon>Mucoromycotina</taxon>
        <taxon>Umbelopsidomycetes</taxon>
        <taxon>Umbelopsidales</taxon>
        <taxon>Umbelopsidaceae</taxon>
        <taxon>Umbelopsis</taxon>
    </lineage>
</organism>
<dbReference type="GO" id="GO:0006281">
    <property type="term" value="P:DNA repair"/>
    <property type="evidence" value="ECO:0007669"/>
    <property type="project" value="UniProtKB-ARBA"/>
</dbReference>
<dbReference type="EMBL" id="MU620902">
    <property type="protein sequence ID" value="KAI8582095.1"/>
    <property type="molecule type" value="Genomic_DNA"/>
</dbReference>
<name>A0AAD5EFJ4_UMBRA</name>
<keyword evidence="6" id="KW-0235">DNA replication</keyword>
<evidence type="ECO:0000256" key="10">
    <source>
        <dbReference type="SAM" id="MobiDB-lite"/>
    </source>
</evidence>
<dbReference type="InterPro" id="IPR024826">
    <property type="entry name" value="DNA_pol_delta/II_ssu"/>
</dbReference>
<keyword evidence="14" id="KW-1185">Reference proteome</keyword>
<dbReference type="FunFam" id="3.60.21.50:FF:000002">
    <property type="entry name" value="DNA polymerase delta small subunit"/>
    <property type="match status" value="1"/>
</dbReference>